<protein>
    <submittedName>
        <fullName evidence="2">Putative secreted protein</fullName>
    </submittedName>
</protein>
<reference evidence="2" key="1">
    <citation type="journal article" date="2018" name="PLoS Negl. Trop. Dis.">
        <title>Sialome diversity of ticks revealed by RNAseq of single tick salivary glands.</title>
        <authorList>
            <person name="Perner J."/>
            <person name="Kropackova S."/>
            <person name="Kopacek P."/>
            <person name="Ribeiro J.M."/>
        </authorList>
    </citation>
    <scope>NUCLEOTIDE SEQUENCE</scope>
    <source>
        <strain evidence="2">Siblings of single egg batch collected in Ceske Budejovice</strain>
        <tissue evidence="2">Salivary glands</tissue>
    </source>
</reference>
<keyword evidence="1" id="KW-0732">Signal</keyword>
<dbReference type="AlphaFoldDB" id="A0A147BE77"/>
<evidence type="ECO:0000256" key="1">
    <source>
        <dbReference type="SAM" id="SignalP"/>
    </source>
</evidence>
<dbReference type="EMBL" id="GEGO01006320">
    <property type="protein sequence ID" value="JAR89084.1"/>
    <property type="molecule type" value="Transcribed_RNA"/>
</dbReference>
<name>A0A147BE77_IXORI</name>
<dbReference type="PANTHER" id="PTHR33426">
    <property type="entry name" value="C2H2-TYPE DOMAIN-CONTAINING PROTEIN"/>
    <property type="match status" value="1"/>
</dbReference>
<proteinExistence type="predicted"/>
<sequence>MAPLRKGPSAGLARVMLVSSVGALVIQQVEPSRKYLLAGSAPVRFLPRVHPPVNHQVCALGKGLVADLAAERPLARVSSHVSSQVGDLREASLADGAAVRPFPRVHPPVPGDVRCKGTGVRAQLALVRVLVSGLRRGFQLVQQREVVALALLPAICLGRHCGGKQGEDTSQAL</sequence>
<feature type="signal peptide" evidence="1">
    <location>
        <begin position="1"/>
        <end position="23"/>
    </location>
</feature>
<dbReference type="PANTHER" id="PTHR33426:SF45">
    <property type="entry name" value="IMMUNODEFICIENCY LENTIVIRAL MATRIX N-TERMINAL DOMAIN-CONTAINING PROTEIN-RELATED"/>
    <property type="match status" value="1"/>
</dbReference>
<evidence type="ECO:0000313" key="2">
    <source>
        <dbReference type="EMBL" id="JAR89084.1"/>
    </source>
</evidence>
<feature type="chain" id="PRO_5007542067" evidence="1">
    <location>
        <begin position="24"/>
        <end position="173"/>
    </location>
</feature>
<accession>A0A147BE77</accession>
<organism evidence="2">
    <name type="scientific">Ixodes ricinus</name>
    <name type="common">Common tick</name>
    <name type="synonym">Acarus ricinus</name>
    <dbReference type="NCBI Taxonomy" id="34613"/>
    <lineage>
        <taxon>Eukaryota</taxon>
        <taxon>Metazoa</taxon>
        <taxon>Ecdysozoa</taxon>
        <taxon>Arthropoda</taxon>
        <taxon>Chelicerata</taxon>
        <taxon>Arachnida</taxon>
        <taxon>Acari</taxon>
        <taxon>Parasitiformes</taxon>
        <taxon>Ixodida</taxon>
        <taxon>Ixodoidea</taxon>
        <taxon>Ixodidae</taxon>
        <taxon>Ixodinae</taxon>
        <taxon>Ixodes</taxon>
    </lineage>
</organism>